<name>A0A7V1PTV3_CALAY</name>
<evidence type="ECO:0000259" key="3">
    <source>
        <dbReference type="Pfam" id="PF02629"/>
    </source>
</evidence>
<dbReference type="AlphaFoldDB" id="A0A7V1PTV3"/>
<dbReference type="Proteomes" id="UP000886005">
    <property type="component" value="Unassembled WGS sequence"/>
</dbReference>
<evidence type="ECO:0000259" key="4">
    <source>
        <dbReference type="Pfam" id="PF13607"/>
    </source>
</evidence>
<dbReference type="PANTHER" id="PTHR11117">
    <property type="entry name" value="SUCCINYL-COA LIGASE SUBUNIT ALPHA"/>
    <property type="match status" value="1"/>
</dbReference>
<dbReference type="InterPro" id="IPR016142">
    <property type="entry name" value="Citrate_synth-like_lrg_a-sub"/>
</dbReference>
<proteinExistence type="predicted"/>
<dbReference type="SUPFAM" id="SSF51735">
    <property type="entry name" value="NAD(P)-binding Rossmann-fold domains"/>
    <property type="match status" value="1"/>
</dbReference>
<protein>
    <recommendedName>
        <fullName evidence="2">citrate synthase (unknown stereospecificity)</fullName>
        <ecNumber evidence="2">2.3.3.16</ecNumber>
    </recommendedName>
</protein>
<comment type="caution">
    <text evidence="5">The sequence shown here is derived from an EMBL/GenBank/DDBJ whole genome shotgun (WGS) entry which is preliminary data.</text>
</comment>
<accession>A0A7V1PTV3</accession>
<comment type="pathway">
    <text evidence="1">Carbohydrate metabolism; tricarboxylic acid cycle; isocitrate from oxaloacetate: step 1/2.</text>
</comment>
<dbReference type="PANTHER" id="PTHR11117:SF2">
    <property type="entry name" value="SUCCINATE--COA LIGASE [ADP_GDP-FORMING] SUBUNIT ALPHA, MITOCHONDRIAL"/>
    <property type="match status" value="1"/>
</dbReference>
<dbReference type="GO" id="GO:0009361">
    <property type="term" value="C:succinate-CoA ligase complex (ADP-forming)"/>
    <property type="evidence" value="ECO:0007669"/>
    <property type="project" value="TreeGrafter"/>
</dbReference>
<dbReference type="Gene3D" id="3.40.50.720">
    <property type="entry name" value="NAD(P)-binding Rossmann-like Domain"/>
    <property type="match status" value="1"/>
</dbReference>
<dbReference type="EMBL" id="DRLD01000095">
    <property type="protein sequence ID" value="HED09732.1"/>
    <property type="molecule type" value="Genomic_DNA"/>
</dbReference>
<feature type="non-terminal residue" evidence="5">
    <location>
        <position position="1"/>
    </location>
</feature>
<dbReference type="GO" id="GO:0004776">
    <property type="term" value="F:succinate-CoA ligase (GDP-forming) activity"/>
    <property type="evidence" value="ECO:0007669"/>
    <property type="project" value="TreeGrafter"/>
</dbReference>
<dbReference type="SUPFAM" id="SSF52210">
    <property type="entry name" value="Succinyl-CoA synthetase domains"/>
    <property type="match status" value="1"/>
</dbReference>
<dbReference type="InterPro" id="IPR003781">
    <property type="entry name" value="CoA-bd"/>
</dbReference>
<dbReference type="Gene3D" id="3.40.50.261">
    <property type="entry name" value="Succinyl-CoA synthetase domains"/>
    <property type="match status" value="1"/>
</dbReference>
<dbReference type="Pfam" id="PF00285">
    <property type="entry name" value="Citrate_synt"/>
    <property type="match status" value="1"/>
</dbReference>
<feature type="domain" description="CoA-binding" evidence="3">
    <location>
        <begin position="20"/>
        <end position="115"/>
    </location>
</feature>
<gene>
    <name evidence="5" type="ORF">ENJ10_03505</name>
</gene>
<organism evidence="5">
    <name type="scientific">Caldithrix abyssi</name>
    <dbReference type="NCBI Taxonomy" id="187145"/>
    <lineage>
        <taxon>Bacteria</taxon>
        <taxon>Pseudomonadati</taxon>
        <taxon>Calditrichota</taxon>
        <taxon>Calditrichia</taxon>
        <taxon>Calditrichales</taxon>
        <taxon>Calditrichaceae</taxon>
        <taxon>Caldithrix</taxon>
    </lineage>
</organism>
<dbReference type="InterPro" id="IPR016102">
    <property type="entry name" value="Succinyl-CoA_synth-like"/>
</dbReference>
<dbReference type="Gene3D" id="1.10.230.10">
    <property type="entry name" value="Cytochrome P450-Terp, domain 2"/>
    <property type="match status" value="1"/>
</dbReference>
<dbReference type="Pfam" id="PF02629">
    <property type="entry name" value="CoA_binding"/>
    <property type="match status" value="1"/>
</dbReference>
<sequence>PLDCCYVGVRSLEEIVTRETRVCIMNILGNESRKVSPVSHAYSGGNIVAGVQYGRSGKLKSPVGDIPVYSRLADVMENHSFDTGVIYLPPEAVYNGVTELCHYSKELKKIIIITEKVSVKDQRLIRAICQANRIDLFGANCLGVADSWHHVRVGGALGGDSPEETLVKGSVAIHSNSGNFSTTMAEYLKTRGFGTTTIISSGKDVIIQFALTEFLFAAQNDPRTKAVALYVEPGGYYEKQALDLITSGALSFNKPIVVCVTGRWKSNLSRACGHAGALAGSGDDAMTKEGWFDSYFGCEVFDPDHPQKVSAKGVRVASIQHIPLAMEAVFAKNNMPADFEPSGSLGLKPWFVNNFHLHLPVHLKQEKQTAPEPYRGQIEQVNRQLGAMPMRRNMRNASSASRIDPETRVAELHGRPIVELIDFSYEENIIFALCGRHPEVSQLSLLNRCLNHLSLPPDFALEVIGRARANGATPNQALAGALAVLGDNPAMKTARNHAVLLLDTLGAAAVRDLYDMRRAEALTETLAGKLTFCAEARGPFAQALLEEMAASPRRSVLFQIAAAICARGVVEEEALFLITLLAIHFIYPSLALKQMARQTAEDVVAYLMVIAQTVWLTAARPGENTLFRQLRKEEAGMTRSFTEVAYQALFNLAPTPEQLREFQALLALTLTNGPGTISAKGAKESVSARNHISTAFMGYLSNTGLSHGGSGYEAIQFLLEAFKDNPVNDPADVSDAGGIQKLAKEQAAAYKRYKDEAKLRGVMNYRRIPCINHPVFKGKRVNIDPREEYIRRHLRAAGVENIFWDFYHELVKALYEAGASNNVYCVNIDAVIAVISLKLMWRPWREGRMKEQDMQDIGFLVFLLGRTVGVAAEIADHRSRGQDMDCRTPVSETRFIV</sequence>
<dbReference type="UniPathway" id="UPA00223"/>
<reference evidence="5" key="1">
    <citation type="journal article" date="2020" name="mSystems">
        <title>Genome- and Community-Level Interaction Insights into Carbon Utilization and Element Cycling Functions of Hydrothermarchaeota in Hydrothermal Sediment.</title>
        <authorList>
            <person name="Zhou Z."/>
            <person name="Liu Y."/>
            <person name="Xu W."/>
            <person name="Pan J."/>
            <person name="Luo Z.H."/>
            <person name="Li M."/>
        </authorList>
    </citation>
    <scope>NUCLEOTIDE SEQUENCE [LARGE SCALE GENOMIC DNA]</scope>
    <source>
        <strain evidence="5">HyVt-456</strain>
    </source>
</reference>
<evidence type="ECO:0000256" key="1">
    <source>
        <dbReference type="ARBA" id="ARBA00004751"/>
    </source>
</evidence>
<dbReference type="SUPFAM" id="SSF48256">
    <property type="entry name" value="Citrate synthase"/>
    <property type="match status" value="1"/>
</dbReference>
<dbReference type="GO" id="GO:0004775">
    <property type="term" value="F:succinate-CoA ligase (ADP-forming) activity"/>
    <property type="evidence" value="ECO:0007669"/>
    <property type="project" value="TreeGrafter"/>
</dbReference>
<dbReference type="EC" id="2.3.3.16" evidence="2"/>
<dbReference type="InterPro" id="IPR036969">
    <property type="entry name" value="Citrate_synthase_sf"/>
</dbReference>
<dbReference type="GO" id="GO:0036440">
    <property type="term" value="F:citrate synthase activity"/>
    <property type="evidence" value="ECO:0007669"/>
    <property type="project" value="UniProtKB-EC"/>
</dbReference>
<feature type="domain" description="Succinyl-CoA synthetase-like flavodoxin" evidence="4">
    <location>
        <begin position="168"/>
        <end position="282"/>
    </location>
</feature>
<dbReference type="InterPro" id="IPR016143">
    <property type="entry name" value="Citrate_synth-like_sm_a-sub"/>
</dbReference>
<dbReference type="GO" id="GO:0006099">
    <property type="term" value="P:tricarboxylic acid cycle"/>
    <property type="evidence" value="ECO:0007669"/>
    <property type="project" value="UniProtKB-UniPathway"/>
</dbReference>
<evidence type="ECO:0000256" key="2">
    <source>
        <dbReference type="ARBA" id="ARBA00012972"/>
    </source>
</evidence>
<evidence type="ECO:0000313" key="5">
    <source>
        <dbReference type="EMBL" id="HED09732.1"/>
    </source>
</evidence>
<dbReference type="Gene3D" id="1.10.580.10">
    <property type="entry name" value="Citrate Synthase, domain 1"/>
    <property type="match status" value="2"/>
</dbReference>
<dbReference type="InterPro" id="IPR002020">
    <property type="entry name" value="Citrate_synthase"/>
</dbReference>
<dbReference type="Pfam" id="PF13607">
    <property type="entry name" value="Succ_CoA_lig"/>
    <property type="match status" value="1"/>
</dbReference>
<dbReference type="InterPro" id="IPR036291">
    <property type="entry name" value="NAD(P)-bd_dom_sf"/>
</dbReference>
<dbReference type="InterPro" id="IPR032875">
    <property type="entry name" value="Succ_CoA_lig_flav_dom"/>
</dbReference>